<evidence type="ECO:0000313" key="3">
    <source>
        <dbReference type="Proteomes" id="UP000824890"/>
    </source>
</evidence>
<gene>
    <name evidence="2" type="ORF">HID58_078384</name>
</gene>
<sequence length="258" mass="29112">MMMNPCEEEPSSSEWNQIHAGSPSPQEPLIGWRKSLVECHVPGLSIPMPPPHCSRPLMCEKIVIKEEKELAAMTGTGKCLSYIPSESKWKERGWHSPETEVVAWREVMGSEALRDTLSLLPSWSAMLDGCGITEARRFKIRELDQVLPGHKLSNSGPNLLIFWDVLAPHKLEIWCAEISLERRKETCEIRGNIVWPQVVITLDPPPHHQHHCDLPVVIYHVPVADAMYDLITAVSVVCSFYNSFTNPSALSLEFICVR</sequence>
<proteinExistence type="predicted"/>
<accession>A0ABQ7YTX1</accession>
<evidence type="ECO:0000256" key="1">
    <source>
        <dbReference type="SAM" id="MobiDB-lite"/>
    </source>
</evidence>
<keyword evidence="3" id="KW-1185">Reference proteome</keyword>
<evidence type="ECO:0000313" key="2">
    <source>
        <dbReference type="EMBL" id="KAH0871362.1"/>
    </source>
</evidence>
<reference evidence="2 3" key="1">
    <citation type="submission" date="2021-05" db="EMBL/GenBank/DDBJ databases">
        <title>Genome Assembly of Synthetic Allotetraploid Brassica napus Reveals Homoeologous Exchanges between Subgenomes.</title>
        <authorList>
            <person name="Davis J.T."/>
        </authorList>
    </citation>
    <scope>NUCLEOTIDE SEQUENCE [LARGE SCALE GENOMIC DNA]</scope>
    <source>
        <strain evidence="3">cv. Da-Ae</strain>
        <tissue evidence="2">Seedling</tissue>
    </source>
</reference>
<protein>
    <submittedName>
        <fullName evidence="2">Uncharacterized protein</fullName>
    </submittedName>
</protein>
<comment type="caution">
    <text evidence="2">The sequence shown here is derived from an EMBL/GenBank/DDBJ whole genome shotgun (WGS) entry which is preliminary data.</text>
</comment>
<feature type="region of interest" description="Disordered" evidence="1">
    <location>
        <begin position="1"/>
        <end position="24"/>
    </location>
</feature>
<organism evidence="2 3">
    <name type="scientific">Brassica napus</name>
    <name type="common">Rape</name>
    <dbReference type="NCBI Taxonomy" id="3708"/>
    <lineage>
        <taxon>Eukaryota</taxon>
        <taxon>Viridiplantae</taxon>
        <taxon>Streptophyta</taxon>
        <taxon>Embryophyta</taxon>
        <taxon>Tracheophyta</taxon>
        <taxon>Spermatophyta</taxon>
        <taxon>Magnoliopsida</taxon>
        <taxon>eudicotyledons</taxon>
        <taxon>Gunneridae</taxon>
        <taxon>Pentapetalae</taxon>
        <taxon>rosids</taxon>
        <taxon>malvids</taxon>
        <taxon>Brassicales</taxon>
        <taxon>Brassicaceae</taxon>
        <taxon>Brassiceae</taxon>
        <taxon>Brassica</taxon>
    </lineage>
</organism>
<name>A0ABQ7YTX1_BRANA</name>
<feature type="compositionally biased region" description="Acidic residues" evidence="1">
    <location>
        <begin position="1"/>
        <end position="11"/>
    </location>
</feature>
<dbReference type="Proteomes" id="UP000824890">
    <property type="component" value="Unassembled WGS sequence"/>
</dbReference>
<dbReference type="EMBL" id="JAGKQM010000017">
    <property type="protein sequence ID" value="KAH0871362.1"/>
    <property type="molecule type" value="Genomic_DNA"/>
</dbReference>